<name>A0A0U3W476_9BACI</name>
<dbReference type="InterPro" id="IPR017946">
    <property type="entry name" value="PLC-like_Pdiesterase_TIM-brl"/>
</dbReference>
<dbReference type="PROSITE" id="PS51704">
    <property type="entry name" value="GP_PDE"/>
    <property type="match status" value="1"/>
</dbReference>
<reference evidence="2 3" key="1">
    <citation type="submission" date="2016-01" db="EMBL/GenBank/DDBJ databases">
        <title>Complete genome sequence of strain Lentibacillus amyloliquefaciens LAM0015T isolated from saline sediment.</title>
        <authorList>
            <person name="Wang J.-L."/>
            <person name="He M.-X."/>
        </authorList>
    </citation>
    <scope>NUCLEOTIDE SEQUENCE [LARGE SCALE GENOMIC DNA]</scope>
    <source>
        <strain evidence="2 3">LAM0015</strain>
    </source>
</reference>
<dbReference type="KEGG" id="lao:AOX59_04990"/>
<evidence type="ECO:0000313" key="2">
    <source>
        <dbReference type="EMBL" id="ALX48018.1"/>
    </source>
</evidence>
<dbReference type="SUPFAM" id="SSF51695">
    <property type="entry name" value="PLC-like phosphodiesterases"/>
    <property type="match status" value="1"/>
</dbReference>
<dbReference type="PANTHER" id="PTHR46211">
    <property type="entry name" value="GLYCEROPHOSPHORYL DIESTER PHOSPHODIESTERASE"/>
    <property type="match status" value="1"/>
</dbReference>
<evidence type="ECO:0000313" key="3">
    <source>
        <dbReference type="Proteomes" id="UP000050331"/>
    </source>
</evidence>
<protein>
    <submittedName>
        <fullName evidence="2">Glycerophosphodiester phosphodiesterase</fullName>
    </submittedName>
</protein>
<gene>
    <name evidence="2" type="ORF">AOX59_04990</name>
</gene>
<keyword evidence="3" id="KW-1185">Reference proteome</keyword>
<dbReference type="GO" id="GO:0006629">
    <property type="term" value="P:lipid metabolic process"/>
    <property type="evidence" value="ECO:0007669"/>
    <property type="project" value="InterPro"/>
</dbReference>
<organism evidence="2 3">
    <name type="scientific">Lentibacillus amyloliquefaciens</name>
    <dbReference type="NCBI Taxonomy" id="1472767"/>
    <lineage>
        <taxon>Bacteria</taxon>
        <taxon>Bacillati</taxon>
        <taxon>Bacillota</taxon>
        <taxon>Bacilli</taxon>
        <taxon>Bacillales</taxon>
        <taxon>Bacillaceae</taxon>
        <taxon>Lentibacillus</taxon>
    </lineage>
</organism>
<dbReference type="EMBL" id="CP013862">
    <property type="protein sequence ID" value="ALX48018.1"/>
    <property type="molecule type" value="Genomic_DNA"/>
</dbReference>
<dbReference type="CDD" id="cd08563">
    <property type="entry name" value="GDPD_TtGDE_like"/>
    <property type="match status" value="1"/>
</dbReference>
<sequence length="247" mass="28263">MQAKIFAHRGASKHAPENTMDAFTLAYQEGADGIETDVHLTKDRVPVLMHDERVNRTTNGTGYIKDYTFSQLKKLDAGAWFSPDFAGARILRLDELLEWIDDKSLYLNIELKNNKIDYRHLETIVYDRLSNYRLLHRTILSTFNPISIKKLKTLNQTIGTALLSSKRDKNLVSSAGQLGANAVHIKYQRLQQKLVNSCHHRDMAVRVYTVNKPKQMLHCFRTGCDGIFTDVPKIAIQCRAQIKEESM</sequence>
<dbReference type="OrthoDB" id="384721at2"/>
<dbReference type="Gene3D" id="3.20.20.190">
    <property type="entry name" value="Phosphatidylinositol (PI) phosphodiesterase"/>
    <property type="match status" value="1"/>
</dbReference>
<dbReference type="InterPro" id="IPR030395">
    <property type="entry name" value="GP_PDE_dom"/>
</dbReference>
<accession>A0A0U3W476</accession>
<dbReference type="RefSeq" id="WP_068442717.1">
    <property type="nucleotide sequence ID" value="NZ_CP013862.1"/>
</dbReference>
<dbReference type="Proteomes" id="UP000050331">
    <property type="component" value="Chromosome"/>
</dbReference>
<dbReference type="STRING" id="1472767.AOX59_04990"/>
<feature type="domain" description="GP-PDE" evidence="1">
    <location>
        <begin position="3"/>
        <end position="239"/>
    </location>
</feature>
<dbReference type="PANTHER" id="PTHR46211:SF1">
    <property type="entry name" value="GLYCEROPHOSPHODIESTER PHOSPHODIESTERASE, CYTOPLASMIC"/>
    <property type="match status" value="1"/>
</dbReference>
<evidence type="ECO:0000259" key="1">
    <source>
        <dbReference type="PROSITE" id="PS51704"/>
    </source>
</evidence>
<dbReference type="GO" id="GO:0008081">
    <property type="term" value="F:phosphoric diester hydrolase activity"/>
    <property type="evidence" value="ECO:0007669"/>
    <property type="project" value="InterPro"/>
</dbReference>
<dbReference type="Pfam" id="PF03009">
    <property type="entry name" value="GDPD"/>
    <property type="match status" value="1"/>
</dbReference>
<proteinExistence type="predicted"/>
<dbReference type="AlphaFoldDB" id="A0A0U3W476"/>